<keyword evidence="3" id="KW-1185">Reference proteome</keyword>
<evidence type="ECO:0000313" key="3">
    <source>
        <dbReference type="Proteomes" id="UP000242450"/>
    </source>
</evidence>
<proteinExistence type="predicted"/>
<name>A0A212CVV5_CEREH</name>
<feature type="region of interest" description="Disordered" evidence="1">
    <location>
        <begin position="49"/>
        <end position="74"/>
    </location>
</feature>
<gene>
    <name evidence="2" type="ORF">Celaphus_00005220</name>
</gene>
<dbReference type="EMBL" id="MKHE01000011">
    <property type="protein sequence ID" value="OWK10138.1"/>
    <property type="molecule type" value="Genomic_DNA"/>
</dbReference>
<dbReference type="Proteomes" id="UP000242450">
    <property type="component" value="Chromosome 11"/>
</dbReference>
<dbReference type="AlphaFoldDB" id="A0A212CVV5"/>
<sequence length="74" mass="7888">MRTSDPVSQALSASPPSPVLQSQHLRLAAMTMGTTIMVVTAYKLTCVQSSPPAEPQDQGSTCVTSINQRVDTLR</sequence>
<accession>A0A212CVV5</accession>
<reference evidence="2 3" key="1">
    <citation type="journal article" date="2018" name="Mol. Genet. Genomics">
        <title>The red deer Cervus elaphus genome CerEla1.0: sequencing, annotating, genes, and chromosomes.</title>
        <authorList>
            <person name="Bana N.A."/>
            <person name="Nyiri A."/>
            <person name="Nagy J."/>
            <person name="Frank K."/>
            <person name="Nagy T."/>
            <person name="Steger V."/>
            <person name="Schiller M."/>
            <person name="Lakatos P."/>
            <person name="Sugar L."/>
            <person name="Horn P."/>
            <person name="Barta E."/>
            <person name="Orosz L."/>
        </authorList>
    </citation>
    <scope>NUCLEOTIDE SEQUENCE [LARGE SCALE GENOMIC DNA]</scope>
    <source>
        <strain evidence="2">Hungarian</strain>
    </source>
</reference>
<organism evidence="2 3">
    <name type="scientific">Cervus elaphus hippelaphus</name>
    <name type="common">European red deer</name>
    <dbReference type="NCBI Taxonomy" id="46360"/>
    <lineage>
        <taxon>Eukaryota</taxon>
        <taxon>Metazoa</taxon>
        <taxon>Chordata</taxon>
        <taxon>Craniata</taxon>
        <taxon>Vertebrata</taxon>
        <taxon>Euteleostomi</taxon>
        <taxon>Mammalia</taxon>
        <taxon>Eutheria</taxon>
        <taxon>Laurasiatheria</taxon>
        <taxon>Artiodactyla</taxon>
        <taxon>Ruminantia</taxon>
        <taxon>Pecora</taxon>
        <taxon>Cervidae</taxon>
        <taxon>Cervinae</taxon>
        <taxon>Cervus</taxon>
    </lineage>
</organism>
<protein>
    <submittedName>
        <fullName evidence="2">Uncharacterized protein</fullName>
    </submittedName>
</protein>
<comment type="caution">
    <text evidence="2">The sequence shown here is derived from an EMBL/GenBank/DDBJ whole genome shotgun (WGS) entry which is preliminary data.</text>
</comment>
<evidence type="ECO:0000256" key="1">
    <source>
        <dbReference type="SAM" id="MobiDB-lite"/>
    </source>
</evidence>
<evidence type="ECO:0000313" key="2">
    <source>
        <dbReference type="EMBL" id="OWK10138.1"/>
    </source>
</evidence>